<dbReference type="Gene3D" id="2.130.10.10">
    <property type="entry name" value="YVTN repeat-like/Quinoprotein amine dehydrogenase"/>
    <property type="match status" value="2"/>
</dbReference>
<evidence type="ECO:0000313" key="3">
    <source>
        <dbReference type="EMBL" id="KPA83259.1"/>
    </source>
</evidence>
<feature type="region of interest" description="Disordered" evidence="2">
    <location>
        <begin position="472"/>
        <end position="524"/>
    </location>
</feature>
<reference evidence="3 4" key="1">
    <citation type="submission" date="2015-07" db="EMBL/GenBank/DDBJ databases">
        <title>High-quality genome of monoxenous trypanosomatid Leptomonas pyrrhocoris.</title>
        <authorList>
            <person name="Flegontov P."/>
            <person name="Butenko A."/>
            <person name="Firsov S."/>
            <person name="Vlcek C."/>
            <person name="Logacheva M.D."/>
            <person name="Field M."/>
            <person name="Filatov D."/>
            <person name="Flegontova O."/>
            <person name="Gerasimov E."/>
            <person name="Jackson A.P."/>
            <person name="Kelly S."/>
            <person name="Opperdoes F."/>
            <person name="O'Reilly A."/>
            <person name="Votypka J."/>
            <person name="Yurchenko V."/>
            <person name="Lukes J."/>
        </authorList>
    </citation>
    <scope>NUCLEOTIDE SEQUENCE [LARGE SCALE GENOMIC DNA]</scope>
    <source>
        <strain evidence="3">H10</strain>
    </source>
</reference>
<feature type="compositionally biased region" description="Polar residues" evidence="2">
    <location>
        <begin position="487"/>
        <end position="504"/>
    </location>
</feature>
<dbReference type="InterPro" id="IPR036322">
    <property type="entry name" value="WD40_repeat_dom_sf"/>
</dbReference>
<dbReference type="VEuPathDB" id="TriTrypDB:LpyrH10_04_4860"/>
<gene>
    <name evidence="3" type="ORF">ABB37_02936</name>
</gene>
<dbReference type="Pfam" id="PF00400">
    <property type="entry name" value="WD40"/>
    <property type="match status" value="1"/>
</dbReference>
<feature type="compositionally biased region" description="Basic and acidic residues" evidence="2">
    <location>
        <begin position="109"/>
        <end position="119"/>
    </location>
</feature>
<keyword evidence="4" id="KW-1185">Reference proteome</keyword>
<dbReference type="PANTHER" id="PTHR44525">
    <property type="entry name" value="WD REPEAT-CONTAINING PROTEIN 27"/>
    <property type="match status" value="1"/>
</dbReference>
<evidence type="ECO:0000256" key="1">
    <source>
        <dbReference type="PROSITE-ProRule" id="PRU00221"/>
    </source>
</evidence>
<evidence type="ECO:0000256" key="2">
    <source>
        <dbReference type="SAM" id="MobiDB-lite"/>
    </source>
</evidence>
<dbReference type="SMART" id="SM00320">
    <property type="entry name" value="WD40"/>
    <property type="match status" value="5"/>
</dbReference>
<dbReference type="Proteomes" id="UP000037923">
    <property type="component" value="Unassembled WGS sequence"/>
</dbReference>
<dbReference type="PROSITE" id="PS50082">
    <property type="entry name" value="WD_REPEATS_2"/>
    <property type="match status" value="1"/>
</dbReference>
<dbReference type="OrthoDB" id="20669at2759"/>
<feature type="region of interest" description="Disordered" evidence="2">
    <location>
        <begin position="310"/>
        <end position="333"/>
    </location>
</feature>
<dbReference type="RefSeq" id="XP_015661698.1">
    <property type="nucleotide sequence ID" value="XM_015800096.1"/>
</dbReference>
<dbReference type="InterPro" id="IPR001680">
    <property type="entry name" value="WD40_rpt"/>
</dbReference>
<dbReference type="EMBL" id="LGTL01000004">
    <property type="protein sequence ID" value="KPA83258.1"/>
    <property type="molecule type" value="Genomic_DNA"/>
</dbReference>
<dbReference type="RefSeq" id="XP_015661697.1">
    <property type="nucleotide sequence ID" value="XM_015800095.1"/>
</dbReference>
<dbReference type="SUPFAM" id="SSF101908">
    <property type="entry name" value="Putative isomerase YbhE"/>
    <property type="match status" value="1"/>
</dbReference>
<dbReference type="EMBL" id="LGTL01000004">
    <property type="protein sequence ID" value="KPA83259.1"/>
    <property type="molecule type" value="Genomic_DNA"/>
</dbReference>
<dbReference type="InterPro" id="IPR042411">
    <property type="entry name" value="WDR27"/>
</dbReference>
<evidence type="ECO:0000313" key="4">
    <source>
        <dbReference type="Proteomes" id="UP000037923"/>
    </source>
</evidence>
<accession>A0A0M9G6H3</accession>
<organism evidence="3 4">
    <name type="scientific">Leptomonas pyrrhocoris</name>
    <name type="common">Firebug parasite</name>
    <dbReference type="NCBI Taxonomy" id="157538"/>
    <lineage>
        <taxon>Eukaryota</taxon>
        <taxon>Discoba</taxon>
        <taxon>Euglenozoa</taxon>
        <taxon>Kinetoplastea</taxon>
        <taxon>Metakinetoplastina</taxon>
        <taxon>Trypanosomatida</taxon>
        <taxon>Trypanosomatidae</taxon>
        <taxon>Leishmaniinae</taxon>
        <taxon>Leptomonas</taxon>
    </lineage>
</organism>
<proteinExistence type="predicted"/>
<sequence>MCSTWSVDLGKEAVQRQCLCATNEAVWWVSTAGVLYTWRGNTDTAAEEVPDPMALLQLDSRAQFMAMSADDRILLVTSHHLSLFAISRESAPLFLHGGGGDAGQPSQRQENDGDYGEHSEKREVVITVEEVQRLPCRLSEVRGGDINCDASCAALCSAFGLYVVDCAPSTAEVSAAHGDRVGLYECSQLGASTRGCRFACFSGVTQLVVLDEANHLLLLRCDCQHETYANGYRDAPRSESSPAVEVLVDGHVLTRTARATALACSHSTLHAPTILVGFSSGQVRVMDGESLQQLRTWDVSSVLPSRTPTSAAAVTVTERSRRRTGGASLSRPPRGALTALALSDDDPLPKVAAPPLPVLDAQVGVHLFTIVTPNGVLYYNRHTFQLHETYVSRFERPVVQMGAGVAHATVEEQVVFRSAPNGSWCYTNVLEGILYYAPTCVDAQHAAERRDMDEELATTDLIHARVPLPSSWLGTDGPAKREPSVLSPKTTKRTSSSALPTTMNKAGGNVPVRRPVKGSNYNDAPWSVQQERKRKAQAAAAKDRAAQEFGLPPTSAANSLRFHYNSVDGKNALNLPYAFERMEAPTSALCHLHTRAVLAATFDTVGEALVTAGGDGSAQHLQYPVARVKRTGDVVGYALSGHPAAVTTVDANLSRQHPMVLTGCADGKLRLWIPGSQDTPVTEVATGPANEKAGDAPNAVTNAQFFYLDKFVLSCTKDRLELRRHAAPVTSIATSPSPSRLSKTPVYSHTVGAGHTVTSASAMNHFASHLVVLATSEKAIQVLDVSTDAILWSNGATHTRAVYRVAMGRSSRHAATMPSSLAHLFASAALDSTVALWDVRTPSPAQLYTQHSNTAIPSLGMELSPGNEMVAVASQDNRVYVYDIRKGGGGGATASTVLQGFATYVTSIAWHPLQPIMAAGLANGDVQLYHHRG</sequence>
<comment type="caution">
    <text evidence="3">The sequence shown here is derived from an EMBL/GenBank/DDBJ whole genome shotgun (WGS) entry which is preliminary data.</text>
</comment>
<feature type="region of interest" description="Disordered" evidence="2">
    <location>
        <begin position="97"/>
        <end position="119"/>
    </location>
</feature>
<protein>
    <recommendedName>
        <fullName evidence="5">Guanine nucleotide-binding protein subunit beta-like protein</fullName>
    </recommendedName>
</protein>
<evidence type="ECO:0008006" key="5">
    <source>
        <dbReference type="Google" id="ProtNLM"/>
    </source>
</evidence>
<dbReference type="InterPro" id="IPR015943">
    <property type="entry name" value="WD40/YVTN_repeat-like_dom_sf"/>
</dbReference>
<feature type="repeat" description="WD" evidence="1">
    <location>
        <begin position="639"/>
        <end position="672"/>
    </location>
</feature>
<dbReference type="GeneID" id="26903227"/>
<dbReference type="PANTHER" id="PTHR44525:SF1">
    <property type="entry name" value="WD REPEAT-CONTAINING PROTEIN 27"/>
    <property type="match status" value="1"/>
</dbReference>
<name>A0A0M9G6H3_LEPPY</name>
<dbReference type="AlphaFoldDB" id="A0A0M9G6H3"/>
<dbReference type="OMA" id="MVDGHIC"/>
<dbReference type="SUPFAM" id="SSF50978">
    <property type="entry name" value="WD40 repeat-like"/>
    <property type="match status" value="1"/>
</dbReference>
<keyword evidence="1" id="KW-0853">WD repeat</keyword>